<reference evidence="6" key="1">
    <citation type="submission" date="2019-06" db="EMBL/GenBank/DDBJ databases">
        <title>Gordonia isolated from sludge of a wastewater treatment plant.</title>
        <authorList>
            <person name="Tamura T."/>
            <person name="Aoyama K."/>
            <person name="Kang Y."/>
            <person name="Saito S."/>
            <person name="Akiyama N."/>
            <person name="Yazawa K."/>
            <person name="Gonoi T."/>
            <person name="Mikami Y."/>
        </authorList>
    </citation>
    <scope>NUCLEOTIDE SEQUENCE [LARGE SCALE GENOMIC DNA]</scope>
    <source>
        <strain evidence="6">NBRC 107696</strain>
    </source>
</reference>
<protein>
    <recommendedName>
        <fullName evidence="7">Lipoprotein</fullName>
    </recommendedName>
</protein>
<dbReference type="PROSITE" id="PS51257">
    <property type="entry name" value="PROKAR_LIPOPROTEIN"/>
    <property type="match status" value="1"/>
</dbReference>
<evidence type="ECO:0008006" key="7">
    <source>
        <dbReference type="Google" id="ProtNLM"/>
    </source>
</evidence>
<gene>
    <name evidence="5" type="ORF">nbrc107696_28140</name>
</gene>
<dbReference type="GO" id="GO:0016020">
    <property type="term" value="C:membrane"/>
    <property type="evidence" value="ECO:0007669"/>
    <property type="project" value="InterPro"/>
</dbReference>
<dbReference type="Proteomes" id="UP000444960">
    <property type="component" value="Unassembled WGS sequence"/>
</dbReference>
<dbReference type="AlphaFoldDB" id="A0A7I9VAG5"/>
<keyword evidence="4" id="KW-0732">Signal</keyword>
<accession>A0A7I9VAG5</accession>
<sequence length="129" mass="12986">MKRTLGAVLAVVAAGAVLAGCGSSDSSSNDGVSTDAKATVKVEGKDLSGLDLSSVNCVKAGDKITVGSAAIDGQQGIGIIMTDGNPPKVDSSAWSSTARHSRSLPAPDRPRCPSTATPTRSRAPPRVRI</sequence>
<evidence type="ECO:0000256" key="4">
    <source>
        <dbReference type="SAM" id="SignalP"/>
    </source>
</evidence>
<name>A0A7I9VAG5_9ACTN</name>
<dbReference type="Pfam" id="PF05481">
    <property type="entry name" value="Myco_19_kDa"/>
    <property type="match status" value="1"/>
</dbReference>
<keyword evidence="6" id="KW-1185">Reference proteome</keyword>
<feature type="chain" id="PRO_5039028366" description="Lipoprotein" evidence="4">
    <location>
        <begin position="20"/>
        <end position="129"/>
    </location>
</feature>
<keyword evidence="2" id="KW-0472">Membrane</keyword>
<evidence type="ECO:0000256" key="3">
    <source>
        <dbReference type="SAM" id="MobiDB-lite"/>
    </source>
</evidence>
<organism evidence="5 6">
    <name type="scientific">Gordonia spumicola</name>
    <dbReference type="NCBI Taxonomy" id="589161"/>
    <lineage>
        <taxon>Bacteria</taxon>
        <taxon>Bacillati</taxon>
        <taxon>Actinomycetota</taxon>
        <taxon>Actinomycetes</taxon>
        <taxon>Mycobacteriales</taxon>
        <taxon>Gordoniaceae</taxon>
        <taxon>Gordonia</taxon>
    </lineage>
</organism>
<keyword evidence="1" id="KW-1003">Cell membrane</keyword>
<evidence type="ECO:0000313" key="6">
    <source>
        <dbReference type="Proteomes" id="UP000444960"/>
    </source>
</evidence>
<proteinExistence type="predicted"/>
<feature type="signal peptide" evidence="4">
    <location>
        <begin position="1"/>
        <end position="19"/>
    </location>
</feature>
<dbReference type="InterPro" id="IPR008691">
    <property type="entry name" value="LpqH"/>
</dbReference>
<evidence type="ECO:0000313" key="5">
    <source>
        <dbReference type="EMBL" id="GEE02368.1"/>
    </source>
</evidence>
<feature type="region of interest" description="Disordered" evidence="3">
    <location>
        <begin position="81"/>
        <end position="129"/>
    </location>
</feature>
<evidence type="ECO:0000256" key="2">
    <source>
        <dbReference type="ARBA" id="ARBA00023136"/>
    </source>
</evidence>
<comment type="caution">
    <text evidence="5">The sequence shown here is derived from an EMBL/GenBank/DDBJ whole genome shotgun (WGS) entry which is preliminary data.</text>
</comment>
<dbReference type="EMBL" id="BJOV01000005">
    <property type="protein sequence ID" value="GEE02368.1"/>
    <property type="molecule type" value="Genomic_DNA"/>
</dbReference>
<evidence type="ECO:0000256" key="1">
    <source>
        <dbReference type="ARBA" id="ARBA00022475"/>
    </source>
</evidence>